<proteinExistence type="predicted"/>
<reference evidence="3" key="1">
    <citation type="submission" date="2010-08" db="EMBL/GenBank/DDBJ databases">
        <authorList>
            <consortium name="Caenorhabditis japonica Sequencing Consortium"/>
            <person name="Wilson R.K."/>
        </authorList>
    </citation>
    <scope>NUCLEOTIDE SEQUENCE [LARGE SCALE GENOMIC DNA]</scope>
    <source>
        <strain evidence="3">DF5081</strain>
    </source>
</reference>
<reference evidence="2" key="2">
    <citation type="submission" date="2022-06" db="UniProtKB">
        <authorList>
            <consortium name="EnsemblMetazoa"/>
        </authorList>
    </citation>
    <scope>IDENTIFICATION</scope>
    <source>
        <strain evidence="2">DF5081</strain>
    </source>
</reference>
<dbReference type="EnsemblMetazoa" id="CJA40962b.1">
    <property type="protein sequence ID" value="CJA40962b.1"/>
    <property type="gene ID" value="WBGene00216810"/>
</dbReference>
<accession>A0A8R1IPT8</accession>
<protein>
    <submittedName>
        <fullName evidence="2">Uncharacterized protein</fullName>
    </submittedName>
</protein>
<feature type="compositionally biased region" description="Basic residues" evidence="1">
    <location>
        <begin position="46"/>
        <end position="57"/>
    </location>
</feature>
<feature type="region of interest" description="Disordered" evidence="1">
    <location>
        <begin position="33"/>
        <end position="63"/>
    </location>
</feature>
<evidence type="ECO:0000313" key="2">
    <source>
        <dbReference type="EnsemblMetazoa" id="CJA40962b.1"/>
    </source>
</evidence>
<organism evidence="2 3">
    <name type="scientific">Caenorhabditis japonica</name>
    <dbReference type="NCBI Taxonomy" id="281687"/>
    <lineage>
        <taxon>Eukaryota</taxon>
        <taxon>Metazoa</taxon>
        <taxon>Ecdysozoa</taxon>
        <taxon>Nematoda</taxon>
        <taxon>Chromadorea</taxon>
        <taxon>Rhabditida</taxon>
        <taxon>Rhabditina</taxon>
        <taxon>Rhabditomorpha</taxon>
        <taxon>Rhabditoidea</taxon>
        <taxon>Rhabditidae</taxon>
        <taxon>Peloderinae</taxon>
        <taxon>Caenorhabditis</taxon>
    </lineage>
</organism>
<keyword evidence="3" id="KW-1185">Reference proteome</keyword>
<sequence>MYWSLDHPQKSLDHPLGDADSIALRELVAERLKKKKDGPPIPKSFRSTKKAKGKKAWKKNDNTKSESDIFDCNTFTFKIDTNLAPEGENHTSAQ</sequence>
<name>A0A8R1IPT8_CAEJA</name>
<evidence type="ECO:0000256" key="1">
    <source>
        <dbReference type="SAM" id="MobiDB-lite"/>
    </source>
</evidence>
<evidence type="ECO:0000313" key="3">
    <source>
        <dbReference type="Proteomes" id="UP000005237"/>
    </source>
</evidence>
<dbReference type="AlphaFoldDB" id="A0A8R1IPT8"/>
<dbReference type="Proteomes" id="UP000005237">
    <property type="component" value="Unassembled WGS sequence"/>
</dbReference>